<dbReference type="InterPro" id="IPR050950">
    <property type="entry name" value="HTH-type_LysR_regulators"/>
</dbReference>
<dbReference type="Pfam" id="PF00126">
    <property type="entry name" value="HTH_1"/>
    <property type="match status" value="1"/>
</dbReference>
<gene>
    <name evidence="6" type="ORF">DFR41_104168</name>
</gene>
<dbReference type="InterPro" id="IPR036388">
    <property type="entry name" value="WH-like_DNA-bd_sf"/>
</dbReference>
<dbReference type="SUPFAM" id="SSF46785">
    <property type="entry name" value="Winged helix' DNA-binding domain"/>
    <property type="match status" value="1"/>
</dbReference>
<evidence type="ECO:0000256" key="3">
    <source>
        <dbReference type="ARBA" id="ARBA00023125"/>
    </source>
</evidence>
<dbReference type="PANTHER" id="PTHR30419:SF8">
    <property type="entry name" value="NITROGEN ASSIMILATION TRANSCRIPTIONAL ACTIVATOR-RELATED"/>
    <property type="match status" value="1"/>
</dbReference>
<comment type="similarity">
    <text evidence="1">Belongs to the LysR transcriptional regulatory family.</text>
</comment>
<accession>A0A370FGN0</accession>
<dbReference type="GO" id="GO:0003677">
    <property type="term" value="F:DNA binding"/>
    <property type="evidence" value="ECO:0007669"/>
    <property type="project" value="UniProtKB-KW"/>
</dbReference>
<evidence type="ECO:0000313" key="7">
    <source>
        <dbReference type="Proteomes" id="UP000255265"/>
    </source>
</evidence>
<organism evidence="6 7">
    <name type="scientific">Pseudacidovorax intermedius</name>
    <dbReference type="NCBI Taxonomy" id="433924"/>
    <lineage>
        <taxon>Bacteria</taxon>
        <taxon>Pseudomonadati</taxon>
        <taxon>Pseudomonadota</taxon>
        <taxon>Betaproteobacteria</taxon>
        <taxon>Burkholderiales</taxon>
        <taxon>Comamonadaceae</taxon>
        <taxon>Pseudacidovorax</taxon>
    </lineage>
</organism>
<dbReference type="PRINTS" id="PR00039">
    <property type="entry name" value="HTHLYSR"/>
</dbReference>
<dbReference type="Gene3D" id="1.10.10.10">
    <property type="entry name" value="Winged helix-like DNA-binding domain superfamily/Winged helix DNA-binding domain"/>
    <property type="match status" value="1"/>
</dbReference>
<dbReference type="Pfam" id="PF03466">
    <property type="entry name" value="LysR_substrate"/>
    <property type="match status" value="1"/>
</dbReference>
<dbReference type="GO" id="GO:0005829">
    <property type="term" value="C:cytosol"/>
    <property type="evidence" value="ECO:0007669"/>
    <property type="project" value="TreeGrafter"/>
</dbReference>
<dbReference type="Gene3D" id="3.40.190.10">
    <property type="entry name" value="Periplasmic binding protein-like II"/>
    <property type="match status" value="2"/>
</dbReference>
<dbReference type="OrthoDB" id="5914299at2"/>
<proteinExistence type="inferred from homology"/>
<comment type="caution">
    <text evidence="6">The sequence shown here is derived from an EMBL/GenBank/DDBJ whole genome shotgun (WGS) entry which is preliminary data.</text>
</comment>
<dbReference type="InterPro" id="IPR000847">
    <property type="entry name" value="LysR_HTH_N"/>
</dbReference>
<dbReference type="Proteomes" id="UP000255265">
    <property type="component" value="Unassembled WGS sequence"/>
</dbReference>
<keyword evidence="2" id="KW-0805">Transcription regulation</keyword>
<dbReference type="InterPro" id="IPR036390">
    <property type="entry name" value="WH_DNA-bd_sf"/>
</dbReference>
<evidence type="ECO:0000313" key="6">
    <source>
        <dbReference type="EMBL" id="RDI25113.1"/>
    </source>
</evidence>
<dbReference type="RefSeq" id="WP_114802968.1">
    <property type="nucleotide sequence ID" value="NZ_QQAV01000004.1"/>
</dbReference>
<keyword evidence="3 6" id="KW-0238">DNA-binding</keyword>
<dbReference type="EMBL" id="QQAV01000004">
    <property type="protein sequence ID" value="RDI25113.1"/>
    <property type="molecule type" value="Genomic_DNA"/>
</dbReference>
<dbReference type="PROSITE" id="PS50931">
    <property type="entry name" value="HTH_LYSR"/>
    <property type="match status" value="1"/>
</dbReference>
<dbReference type="SUPFAM" id="SSF53850">
    <property type="entry name" value="Periplasmic binding protein-like II"/>
    <property type="match status" value="1"/>
</dbReference>
<name>A0A370FGN0_9BURK</name>
<reference evidence="6 7" key="1">
    <citation type="submission" date="2018-07" db="EMBL/GenBank/DDBJ databases">
        <title>Genomic Encyclopedia of Type Strains, Phase IV (KMG-IV): sequencing the most valuable type-strain genomes for metagenomic binning, comparative biology and taxonomic classification.</title>
        <authorList>
            <person name="Goeker M."/>
        </authorList>
    </citation>
    <scope>NUCLEOTIDE SEQUENCE [LARGE SCALE GENOMIC DNA]</scope>
    <source>
        <strain evidence="6 7">DSM 21352</strain>
    </source>
</reference>
<dbReference type="PANTHER" id="PTHR30419">
    <property type="entry name" value="HTH-TYPE TRANSCRIPTIONAL REGULATOR YBHD"/>
    <property type="match status" value="1"/>
</dbReference>
<dbReference type="GO" id="GO:0003700">
    <property type="term" value="F:DNA-binding transcription factor activity"/>
    <property type="evidence" value="ECO:0007669"/>
    <property type="project" value="InterPro"/>
</dbReference>
<protein>
    <submittedName>
        <fullName evidence="6">DNA-binding transcriptional LysR family regulator</fullName>
    </submittedName>
</protein>
<keyword evidence="4" id="KW-0804">Transcription</keyword>
<evidence type="ECO:0000259" key="5">
    <source>
        <dbReference type="PROSITE" id="PS50931"/>
    </source>
</evidence>
<evidence type="ECO:0000256" key="4">
    <source>
        <dbReference type="ARBA" id="ARBA00023163"/>
    </source>
</evidence>
<dbReference type="AlphaFoldDB" id="A0A370FGN0"/>
<feature type="domain" description="HTH lysR-type" evidence="5">
    <location>
        <begin position="12"/>
        <end position="69"/>
    </location>
</feature>
<dbReference type="InterPro" id="IPR005119">
    <property type="entry name" value="LysR_subst-bd"/>
</dbReference>
<evidence type="ECO:0000256" key="2">
    <source>
        <dbReference type="ARBA" id="ARBA00023015"/>
    </source>
</evidence>
<keyword evidence="7" id="KW-1185">Reference proteome</keyword>
<sequence length="330" mass="36260">MDSRTDHLVRKLRLRHLELLVALSETATMRGAAARLHLSQPALSKMLGEIEACFDARLFERSHQGMQPNALGASAAYRARAVLHELERATEEVAALKSGAVALLRVGAPSVTAAVPAAVAELRRQVPGTVVQIREGRVHELIQRLLAGELDCVFGAVTPELLAADIMPRLEPVLMLEDELHVLTAGAPPRPDKGRLHWTDLRDAPWMVPPRDTLVRQAFMTAFLNEAAAPPTPVIEVMSSVTIGALLRADPTLLCAVRREHATDELARGGVHRVEVTPRVPLPSFGLFMRQEDLQRPPVVLAFAEALRRVARPPRPQRLGARKTLEVRRT</sequence>
<dbReference type="STRING" id="433924.NS331_06470"/>
<evidence type="ECO:0000256" key="1">
    <source>
        <dbReference type="ARBA" id="ARBA00009437"/>
    </source>
</evidence>